<keyword evidence="4" id="KW-0812">Transmembrane</keyword>
<evidence type="ECO:0000256" key="8">
    <source>
        <dbReference type="SAM" id="MobiDB-lite"/>
    </source>
</evidence>
<dbReference type="EMBL" id="JANAWD010000484">
    <property type="protein sequence ID" value="KAJ3478801.1"/>
    <property type="molecule type" value="Genomic_DNA"/>
</dbReference>
<feature type="region of interest" description="Disordered" evidence="8">
    <location>
        <begin position="159"/>
        <end position="188"/>
    </location>
</feature>
<keyword evidence="7" id="KW-0472">Membrane</keyword>
<keyword evidence="10" id="KW-1185">Reference proteome</keyword>
<evidence type="ECO:0000256" key="7">
    <source>
        <dbReference type="ARBA" id="ARBA00023136"/>
    </source>
</evidence>
<keyword evidence="5" id="KW-1133">Transmembrane helix</keyword>
<comment type="caution">
    <text evidence="9">The sequence shown here is derived from an EMBL/GenBank/DDBJ whole genome shotgun (WGS) entry which is preliminary data.</text>
</comment>
<protein>
    <submittedName>
        <fullName evidence="9">Uncharacterized protein</fullName>
    </submittedName>
</protein>
<comment type="subcellular location">
    <subcellularLocation>
        <location evidence="1">Cell membrane</location>
        <topology evidence="1">Multi-pass membrane protein</topology>
    </subcellularLocation>
</comment>
<feature type="region of interest" description="Disordered" evidence="8">
    <location>
        <begin position="122"/>
        <end position="147"/>
    </location>
</feature>
<proteinExistence type="predicted"/>
<reference evidence="9" key="1">
    <citation type="submission" date="2022-07" db="EMBL/GenBank/DDBJ databases">
        <title>Genome Sequence of Physisporinus lineatus.</title>
        <authorList>
            <person name="Buettner E."/>
        </authorList>
    </citation>
    <scope>NUCLEOTIDE SEQUENCE</scope>
    <source>
        <strain evidence="9">VT162</strain>
    </source>
</reference>
<feature type="compositionally biased region" description="Polar residues" evidence="8">
    <location>
        <begin position="229"/>
        <end position="243"/>
    </location>
</feature>
<dbReference type="InterPro" id="IPR044669">
    <property type="entry name" value="YneE/VCCN1/2-like"/>
</dbReference>
<dbReference type="GO" id="GO:0005886">
    <property type="term" value="C:plasma membrane"/>
    <property type="evidence" value="ECO:0007669"/>
    <property type="project" value="UniProtKB-SubCell"/>
</dbReference>
<evidence type="ECO:0000256" key="4">
    <source>
        <dbReference type="ARBA" id="ARBA00022692"/>
    </source>
</evidence>
<dbReference type="AlphaFoldDB" id="A0AAD5YA46"/>
<dbReference type="PANTHER" id="PTHR33281:SF19">
    <property type="entry name" value="VOLTAGE-DEPENDENT ANION CHANNEL-FORMING PROTEIN YNEE"/>
    <property type="match status" value="1"/>
</dbReference>
<accession>A0AAD5YA46</accession>
<name>A0AAD5YA46_9APHY</name>
<gene>
    <name evidence="9" type="ORF">NLI96_g9511</name>
</gene>
<evidence type="ECO:0000256" key="3">
    <source>
        <dbReference type="ARBA" id="ARBA00022475"/>
    </source>
</evidence>
<feature type="region of interest" description="Disordered" evidence="8">
    <location>
        <begin position="218"/>
        <end position="243"/>
    </location>
</feature>
<evidence type="ECO:0000313" key="9">
    <source>
        <dbReference type="EMBL" id="KAJ3478801.1"/>
    </source>
</evidence>
<dbReference type="GO" id="GO:0005254">
    <property type="term" value="F:chloride channel activity"/>
    <property type="evidence" value="ECO:0007669"/>
    <property type="project" value="InterPro"/>
</dbReference>
<keyword evidence="6" id="KW-0406">Ion transport</keyword>
<evidence type="ECO:0000256" key="6">
    <source>
        <dbReference type="ARBA" id="ARBA00023065"/>
    </source>
</evidence>
<evidence type="ECO:0000313" key="10">
    <source>
        <dbReference type="Proteomes" id="UP001212997"/>
    </source>
</evidence>
<evidence type="ECO:0000256" key="5">
    <source>
        <dbReference type="ARBA" id="ARBA00022989"/>
    </source>
</evidence>
<sequence length="443" mass="50948">MPMRSSTHFARRFSEGSNLWTTITVASRNLAQVIWVHVPTHRTAKGNVAAPSTLHVMIEKKSMVNLHLLRGETGAYYSDLYPLISFLPRFSSPDNISPDNMLPLWEASGMDHDVHCTLRSKHLDEKLHRSPSTPPEAHSEDKEEDAEESATCWFPSWRKKSAPSKKFDPEQALANVPSEQPLKPARSPPNFTLDDYLPFLRLLKPIFRPIFRPLFRRARADDDPKNRHPSTSTDNQPRPNTADSNVPLEITLFLTNYFAWLMRQDLLTPVSAVTMITAINSLQDTVTNLQRIKNTPLPFAYQAHLRLSLWLYLFFLPFQIYDAFGYLCIPATAFASLLLTGFLEIGQEIENPFNYGMNDLDLDNFCLRIQRQLHEITAHTCPEPDTFIFTQWNQPFAPADRRNAKEMMDDIDHSYHGPDTGMDSIKNTMLKSWRNVDEVTRYR</sequence>
<dbReference type="Proteomes" id="UP001212997">
    <property type="component" value="Unassembled WGS sequence"/>
</dbReference>
<dbReference type="PANTHER" id="PTHR33281">
    <property type="entry name" value="UPF0187 PROTEIN YNEE"/>
    <property type="match status" value="1"/>
</dbReference>
<organism evidence="9 10">
    <name type="scientific">Meripilus lineatus</name>
    <dbReference type="NCBI Taxonomy" id="2056292"/>
    <lineage>
        <taxon>Eukaryota</taxon>
        <taxon>Fungi</taxon>
        <taxon>Dikarya</taxon>
        <taxon>Basidiomycota</taxon>
        <taxon>Agaricomycotina</taxon>
        <taxon>Agaricomycetes</taxon>
        <taxon>Polyporales</taxon>
        <taxon>Meripilaceae</taxon>
        <taxon>Meripilus</taxon>
    </lineage>
</organism>
<keyword evidence="2" id="KW-0813">Transport</keyword>
<evidence type="ECO:0000256" key="1">
    <source>
        <dbReference type="ARBA" id="ARBA00004651"/>
    </source>
</evidence>
<keyword evidence="3" id="KW-1003">Cell membrane</keyword>
<evidence type="ECO:0000256" key="2">
    <source>
        <dbReference type="ARBA" id="ARBA00022448"/>
    </source>
</evidence>
<dbReference type="Pfam" id="PF25539">
    <property type="entry name" value="Bestrophin_2"/>
    <property type="match status" value="1"/>
</dbReference>